<evidence type="ECO:0000313" key="2">
    <source>
        <dbReference type="EMBL" id="QAR31882.1"/>
    </source>
</evidence>
<dbReference type="AlphaFoldDB" id="A0A3R5UX22"/>
<proteinExistence type="predicted"/>
<dbReference type="RefSeq" id="WP_128465169.1">
    <property type="nucleotide sequence ID" value="NZ_CP035108.1"/>
</dbReference>
<evidence type="ECO:0000256" key="1">
    <source>
        <dbReference type="SAM" id="SignalP"/>
    </source>
</evidence>
<organism evidence="2 3">
    <name type="scientific">Geovibrio thiophilus</name>
    <dbReference type="NCBI Taxonomy" id="139438"/>
    <lineage>
        <taxon>Bacteria</taxon>
        <taxon>Pseudomonadati</taxon>
        <taxon>Deferribacterota</taxon>
        <taxon>Deferribacteres</taxon>
        <taxon>Deferribacterales</taxon>
        <taxon>Geovibrionaceae</taxon>
        <taxon>Geovibrio</taxon>
    </lineage>
</organism>
<dbReference type="EMBL" id="CP035108">
    <property type="protein sequence ID" value="QAR31882.1"/>
    <property type="molecule type" value="Genomic_DNA"/>
</dbReference>
<dbReference type="Proteomes" id="UP000287502">
    <property type="component" value="Chromosome"/>
</dbReference>
<dbReference type="KEGG" id="gtl:EP073_00235"/>
<accession>A0A3R5UX22</accession>
<evidence type="ECO:0000313" key="3">
    <source>
        <dbReference type="Proteomes" id="UP000287502"/>
    </source>
</evidence>
<keyword evidence="3" id="KW-1185">Reference proteome</keyword>
<keyword evidence="1" id="KW-0732">Signal</keyword>
<gene>
    <name evidence="2" type="ORF">EP073_00235</name>
</gene>
<feature type="chain" id="PRO_5018586078" evidence="1">
    <location>
        <begin position="19"/>
        <end position="289"/>
    </location>
</feature>
<feature type="signal peptide" evidence="1">
    <location>
        <begin position="1"/>
        <end position="18"/>
    </location>
</feature>
<reference evidence="2 3" key="1">
    <citation type="submission" date="2019-01" db="EMBL/GenBank/DDBJ databases">
        <title>Geovibrio thiophilus DSM 11263, complete genome.</title>
        <authorList>
            <person name="Spring S."/>
            <person name="Bunk B."/>
            <person name="Sproer C."/>
        </authorList>
    </citation>
    <scope>NUCLEOTIDE SEQUENCE [LARGE SCALE GENOMIC DNA]</scope>
    <source>
        <strain evidence="2 3">DSM 11263</strain>
    </source>
</reference>
<protein>
    <submittedName>
        <fullName evidence="2">Uncharacterized protein</fullName>
    </submittedName>
</protein>
<sequence length="289" mass="32675">MRIFAVLLFCLFAFTVYAAEKNPFESLYLSASSVTAEELGVFFEKNTVNCSSKASVKGFTALSRVIYGYEEGNIYAEAFRTNFKKCPDVFMAELSASQDEVQSCVFFRLTNSESEDESFDSRLADYLTEEKYASLAEIYDASPLCSFDEKVTGKFDFAFVFDNFARLSPAETETAYSQYYPDVFLCKNRAQVKNFLKISRLPLEEDALDKYYSALALTLIRSPECFLTELAASPEPVRNCVVSYLKSTPFNNQTEIALTLGLFEANPKFTGILGLYFNAEPECELFEEK</sequence>
<name>A0A3R5UX22_9BACT</name>